<reference evidence="2" key="1">
    <citation type="journal article" date="2019" name="bioRxiv">
        <title>The Genome of the Zebra Mussel, Dreissena polymorpha: A Resource for Invasive Species Research.</title>
        <authorList>
            <person name="McCartney M.A."/>
            <person name="Auch B."/>
            <person name="Kono T."/>
            <person name="Mallez S."/>
            <person name="Zhang Y."/>
            <person name="Obille A."/>
            <person name="Becker A."/>
            <person name="Abrahante J.E."/>
            <person name="Garbe J."/>
            <person name="Badalamenti J.P."/>
            <person name="Herman A."/>
            <person name="Mangelson H."/>
            <person name="Liachko I."/>
            <person name="Sullivan S."/>
            <person name="Sone E.D."/>
            <person name="Koren S."/>
            <person name="Silverstein K.A.T."/>
            <person name="Beckman K.B."/>
            <person name="Gohl D.M."/>
        </authorList>
    </citation>
    <scope>NUCLEOTIDE SEQUENCE</scope>
    <source>
        <strain evidence="2">Duluth1</strain>
        <tissue evidence="2">Whole animal</tissue>
    </source>
</reference>
<organism evidence="2 3">
    <name type="scientific">Dreissena polymorpha</name>
    <name type="common">Zebra mussel</name>
    <name type="synonym">Mytilus polymorpha</name>
    <dbReference type="NCBI Taxonomy" id="45954"/>
    <lineage>
        <taxon>Eukaryota</taxon>
        <taxon>Metazoa</taxon>
        <taxon>Spiralia</taxon>
        <taxon>Lophotrochozoa</taxon>
        <taxon>Mollusca</taxon>
        <taxon>Bivalvia</taxon>
        <taxon>Autobranchia</taxon>
        <taxon>Heteroconchia</taxon>
        <taxon>Euheterodonta</taxon>
        <taxon>Imparidentia</taxon>
        <taxon>Neoheterodontei</taxon>
        <taxon>Myida</taxon>
        <taxon>Dreissenoidea</taxon>
        <taxon>Dreissenidae</taxon>
        <taxon>Dreissena</taxon>
    </lineage>
</organism>
<evidence type="ECO:0000313" key="3">
    <source>
        <dbReference type="Proteomes" id="UP000828390"/>
    </source>
</evidence>
<reference evidence="2" key="2">
    <citation type="submission" date="2020-11" db="EMBL/GenBank/DDBJ databases">
        <authorList>
            <person name="McCartney M.A."/>
            <person name="Auch B."/>
            <person name="Kono T."/>
            <person name="Mallez S."/>
            <person name="Becker A."/>
            <person name="Gohl D.M."/>
            <person name="Silverstein K.A.T."/>
            <person name="Koren S."/>
            <person name="Bechman K.B."/>
            <person name="Herman A."/>
            <person name="Abrahante J.E."/>
            <person name="Garbe J."/>
        </authorList>
    </citation>
    <scope>NUCLEOTIDE SEQUENCE</scope>
    <source>
        <strain evidence="2">Duluth1</strain>
        <tissue evidence="2">Whole animal</tissue>
    </source>
</reference>
<dbReference type="Proteomes" id="UP000828390">
    <property type="component" value="Unassembled WGS sequence"/>
</dbReference>
<keyword evidence="3" id="KW-1185">Reference proteome</keyword>
<feature type="compositionally biased region" description="Basic and acidic residues" evidence="1">
    <location>
        <begin position="8"/>
        <end position="41"/>
    </location>
</feature>
<dbReference type="AlphaFoldDB" id="A0A9D4MFC2"/>
<feature type="compositionally biased region" description="Basic and acidic residues" evidence="1">
    <location>
        <begin position="71"/>
        <end position="80"/>
    </location>
</feature>
<name>A0A9D4MFC2_DREPO</name>
<proteinExistence type="predicted"/>
<feature type="region of interest" description="Disordered" evidence="1">
    <location>
        <begin position="1"/>
        <end position="80"/>
    </location>
</feature>
<sequence>MLWGLPTWEEKDLAPYRPKGGEKQGKEKGETWCRKKSETLKSKHGQPGRSSLDPKEIGRSGVHQRGSSRGKNFEHMNHFS</sequence>
<protein>
    <submittedName>
        <fullName evidence="2">Uncharacterized protein</fullName>
    </submittedName>
</protein>
<gene>
    <name evidence="2" type="ORF">DPMN_039039</name>
</gene>
<comment type="caution">
    <text evidence="2">The sequence shown here is derived from an EMBL/GenBank/DDBJ whole genome shotgun (WGS) entry which is preliminary data.</text>
</comment>
<accession>A0A9D4MFC2</accession>
<evidence type="ECO:0000313" key="2">
    <source>
        <dbReference type="EMBL" id="KAH3875763.1"/>
    </source>
</evidence>
<dbReference type="EMBL" id="JAIWYP010000002">
    <property type="protein sequence ID" value="KAH3875763.1"/>
    <property type="molecule type" value="Genomic_DNA"/>
</dbReference>
<evidence type="ECO:0000256" key="1">
    <source>
        <dbReference type="SAM" id="MobiDB-lite"/>
    </source>
</evidence>